<keyword evidence="5" id="KW-0378">Hydrolase</keyword>
<sequence>MSDRGQQLLPSASADSEHQVANVAADPPGLPADLVYTRCYCEENVYLLCEDFMNRKDVCERWNIWVVFISNETKTVALWDQKVAREPGAPVLWDYHVILVLEPTEAFKAANSDCKNESQTARSWVYDFDTLITPVPCTWLDYIARTFPRQVFPQYQSMFRLIPGSIFINYFASDRSHMLIPDQGREAAIYISPPPEHAPLCGAEARKAGVKNNLMERFVTMDASGEGEVALLAAISIFPFPFSFFFVVLDTRYLPYIIMSSVPSTSASLNGRNGHPEPQNASGSETYEVDSASPTSAHPVNGLIPPAFPQTSHNEEIVSHLYHSGFQTGNYADTILHVHQNVYRLHAIILSRSPYLAHLMSTSPQTSGQRVIYVNLEQEPEITQEGFAIALGYLYSSVSMSMIQPENARAVLAAGCLLGGMQEFCAFAYDVCRHSLSVETIDRWLHFVEAAPSSNDGATTPELPQTSIFGLYAQKLRDDVFHFLVTLPETLEVAPPQQASSSANGTPSPRDLLLQAYSRVPFDLFKSAVESPTFRIGSDQARFKFAKDAIELRKRGISRGSGAEETVVLAFGGANYGGSAVHITRKLRKRPLWKVNS</sequence>
<comment type="caution">
    <text evidence="10">The sequence shown here is derived from an EMBL/GenBank/DDBJ whole genome shotgun (WGS) entry which is preliminary data.</text>
</comment>
<gene>
    <name evidence="10" type="ORF">Agabi119p4_3611</name>
</gene>
<dbReference type="EMBL" id="JABXXO010000005">
    <property type="protein sequence ID" value="KAF7777539.1"/>
    <property type="molecule type" value="Genomic_DNA"/>
</dbReference>
<evidence type="ECO:0000256" key="7">
    <source>
        <dbReference type="ARBA" id="ARBA00048768"/>
    </source>
</evidence>
<evidence type="ECO:0000256" key="2">
    <source>
        <dbReference type="ARBA" id="ARBA00011245"/>
    </source>
</evidence>
<dbReference type="PANTHER" id="PTHR13035">
    <property type="entry name" value="PROTEIN N-TERMINAL GLUTAMINE AMIDOHYDROLASE"/>
    <property type="match status" value="1"/>
</dbReference>
<name>A0A8H7F517_AGABI</name>
<feature type="domain" description="BTB" evidence="9">
    <location>
        <begin position="332"/>
        <end position="397"/>
    </location>
</feature>
<dbReference type="GO" id="GO:0008418">
    <property type="term" value="F:protein-N-terminal asparagine amidohydrolase activity"/>
    <property type="evidence" value="ECO:0007669"/>
    <property type="project" value="InterPro"/>
</dbReference>
<dbReference type="GO" id="GO:0070773">
    <property type="term" value="F:protein-N-terminal glutamine amidohydrolase activity"/>
    <property type="evidence" value="ECO:0007669"/>
    <property type="project" value="UniProtKB-EC"/>
</dbReference>
<accession>A0A8H7F517</accession>
<dbReference type="PROSITE" id="PS50097">
    <property type="entry name" value="BTB"/>
    <property type="match status" value="1"/>
</dbReference>
<dbReference type="EC" id="3.5.1.122" evidence="3"/>
<evidence type="ECO:0000256" key="6">
    <source>
        <dbReference type="ARBA" id="ARBA00029677"/>
    </source>
</evidence>
<dbReference type="Gene3D" id="3.10.620.10">
    <property type="entry name" value="Protein N-terminal glutamine amidohydrolase, alpha beta roll"/>
    <property type="match status" value="1"/>
</dbReference>
<dbReference type="InterPro" id="IPR023128">
    <property type="entry name" value="Prot_N_Gln_amidohydro_ab_roll"/>
</dbReference>
<evidence type="ECO:0000256" key="5">
    <source>
        <dbReference type="ARBA" id="ARBA00022801"/>
    </source>
</evidence>
<dbReference type="InterPro" id="IPR037132">
    <property type="entry name" value="N_Gln_amidohydro_ab_roll_sf"/>
</dbReference>
<dbReference type="GO" id="GO:0005829">
    <property type="term" value="C:cytosol"/>
    <property type="evidence" value="ECO:0007669"/>
    <property type="project" value="TreeGrafter"/>
</dbReference>
<reference evidence="10 11" key="1">
    <citation type="journal article" name="Sci. Rep.">
        <title>Telomere-to-telomere assembled and centromere annotated genomes of the two main subspecies of the button mushroom Agaricus bisporus reveal especially polymorphic chromosome ends.</title>
        <authorList>
            <person name="Sonnenberg A.S.M."/>
            <person name="Sedaghat-Telgerd N."/>
            <person name="Lavrijssen B."/>
            <person name="Ohm R.A."/>
            <person name="Hendrickx P.M."/>
            <person name="Scholtmeijer K."/>
            <person name="Baars J.J.P."/>
            <person name="van Peer A."/>
        </authorList>
    </citation>
    <scope>NUCLEOTIDE SEQUENCE [LARGE SCALE GENOMIC DNA]</scope>
    <source>
        <strain evidence="10 11">H119_p4</strain>
    </source>
</reference>
<evidence type="ECO:0000313" key="11">
    <source>
        <dbReference type="Proteomes" id="UP000629468"/>
    </source>
</evidence>
<comment type="subunit">
    <text evidence="2">Monomer.</text>
</comment>
<dbReference type="SUPFAM" id="SSF54695">
    <property type="entry name" value="POZ domain"/>
    <property type="match status" value="1"/>
</dbReference>
<proteinExistence type="inferred from homology"/>
<feature type="region of interest" description="Disordered" evidence="8">
    <location>
        <begin position="265"/>
        <end position="295"/>
    </location>
</feature>
<feature type="compositionally biased region" description="Polar residues" evidence="8">
    <location>
        <begin position="1"/>
        <end position="14"/>
    </location>
</feature>
<evidence type="ECO:0000256" key="4">
    <source>
        <dbReference type="ARBA" id="ARBA00021247"/>
    </source>
</evidence>
<protein>
    <recommendedName>
        <fullName evidence="4">Protein N-terminal glutamine amidohydrolase</fullName>
        <ecNumber evidence="3">3.5.1.122</ecNumber>
    </recommendedName>
    <alternativeName>
        <fullName evidence="6">Protein NH2-terminal glutamine deamidase</fullName>
    </alternativeName>
</protein>
<dbReference type="GO" id="GO:0005634">
    <property type="term" value="C:nucleus"/>
    <property type="evidence" value="ECO:0007669"/>
    <property type="project" value="TreeGrafter"/>
</dbReference>
<dbReference type="InterPro" id="IPR011333">
    <property type="entry name" value="SKP1/BTB/POZ_sf"/>
</dbReference>
<feature type="region of interest" description="Disordered" evidence="8">
    <location>
        <begin position="1"/>
        <end position="20"/>
    </location>
</feature>
<dbReference type="Gene3D" id="3.30.710.10">
    <property type="entry name" value="Potassium Channel Kv1.1, Chain A"/>
    <property type="match status" value="1"/>
</dbReference>
<dbReference type="PANTHER" id="PTHR13035:SF0">
    <property type="entry name" value="PROTEIN N-TERMINAL GLUTAMINE AMIDOHYDROLASE"/>
    <property type="match status" value="1"/>
</dbReference>
<evidence type="ECO:0000313" key="10">
    <source>
        <dbReference type="EMBL" id="KAF7777539.1"/>
    </source>
</evidence>
<evidence type="ECO:0000256" key="3">
    <source>
        <dbReference type="ARBA" id="ARBA00012718"/>
    </source>
</evidence>
<dbReference type="AlphaFoldDB" id="A0A8H7F517"/>
<dbReference type="InterPro" id="IPR039733">
    <property type="entry name" value="NTAQ1"/>
</dbReference>
<comment type="similarity">
    <text evidence="1">Belongs to the NTAQ1 family.</text>
</comment>
<organism evidence="10 11">
    <name type="scientific">Agaricus bisporus var. burnettii</name>
    <dbReference type="NCBI Taxonomy" id="192524"/>
    <lineage>
        <taxon>Eukaryota</taxon>
        <taxon>Fungi</taxon>
        <taxon>Dikarya</taxon>
        <taxon>Basidiomycota</taxon>
        <taxon>Agaricomycotina</taxon>
        <taxon>Agaricomycetes</taxon>
        <taxon>Agaricomycetidae</taxon>
        <taxon>Agaricales</taxon>
        <taxon>Agaricineae</taxon>
        <taxon>Agaricaceae</taxon>
        <taxon>Agaricus</taxon>
    </lineage>
</organism>
<comment type="catalytic activity">
    <reaction evidence="7">
        <text>N-terminal L-glutaminyl-[protein] + H2O = N-terminal L-glutamyl-[protein] + NH4(+)</text>
        <dbReference type="Rhea" id="RHEA:50680"/>
        <dbReference type="Rhea" id="RHEA-COMP:12668"/>
        <dbReference type="Rhea" id="RHEA-COMP:12777"/>
        <dbReference type="ChEBI" id="CHEBI:15377"/>
        <dbReference type="ChEBI" id="CHEBI:28938"/>
        <dbReference type="ChEBI" id="CHEBI:64721"/>
        <dbReference type="ChEBI" id="CHEBI:64722"/>
        <dbReference type="EC" id="3.5.1.122"/>
    </reaction>
</comment>
<evidence type="ECO:0000259" key="9">
    <source>
        <dbReference type="PROSITE" id="PS50097"/>
    </source>
</evidence>
<dbReference type="Pfam" id="PF09764">
    <property type="entry name" value="Nt_Gln_amidase"/>
    <property type="match status" value="1"/>
</dbReference>
<evidence type="ECO:0000256" key="8">
    <source>
        <dbReference type="SAM" id="MobiDB-lite"/>
    </source>
</evidence>
<dbReference type="Proteomes" id="UP000629468">
    <property type="component" value="Unassembled WGS sequence"/>
</dbReference>
<evidence type="ECO:0000256" key="1">
    <source>
        <dbReference type="ARBA" id="ARBA00008985"/>
    </source>
</evidence>
<dbReference type="InterPro" id="IPR000210">
    <property type="entry name" value="BTB/POZ_dom"/>
</dbReference>